<dbReference type="WBParaSite" id="PSAMB.scaffold3142size19489.g20491.t1">
    <property type="protein sequence ID" value="PSAMB.scaffold3142size19489.g20491.t1"/>
    <property type="gene ID" value="PSAMB.scaffold3142size19489.g20491"/>
</dbReference>
<proteinExistence type="predicted"/>
<name>A0A914W666_9BILA</name>
<evidence type="ECO:0000313" key="2">
    <source>
        <dbReference type="Proteomes" id="UP000887566"/>
    </source>
</evidence>
<dbReference type="AlphaFoldDB" id="A0A914W666"/>
<feature type="signal peptide" evidence="1">
    <location>
        <begin position="1"/>
        <end position="24"/>
    </location>
</feature>
<dbReference type="Proteomes" id="UP000887566">
    <property type="component" value="Unplaced"/>
</dbReference>
<protein>
    <submittedName>
        <fullName evidence="3">Uncharacterized protein</fullName>
    </submittedName>
</protein>
<evidence type="ECO:0000256" key="1">
    <source>
        <dbReference type="SAM" id="SignalP"/>
    </source>
</evidence>
<keyword evidence="2" id="KW-1185">Reference proteome</keyword>
<reference evidence="3" key="1">
    <citation type="submission" date="2022-11" db="UniProtKB">
        <authorList>
            <consortium name="WormBaseParasite"/>
        </authorList>
    </citation>
    <scope>IDENTIFICATION</scope>
</reference>
<keyword evidence="1" id="KW-0732">Signal</keyword>
<feature type="chain" id="PRO_5037157853" evidence="1">
    <location>
        <begin position="25"/>
        <end position="218"/>
    </location>
</feature>
<accession>A0A914W666</accession>
<evidence type="ECO:0000313" key="3">
    <source>
        <dbReference type="WBParaSite" id="PSAMB.scaffold3142size19489.g20491.t1"/>
    </source>
</evidence>
<organism evidence="2 3">
    <name type="scientific">Plectus sambesii</name>
    <dbReference type="NCBI Taxonomy" id="2011161"/>
    <lineage>
        <taxon>Eukaryota</taxon>
        <taxon>Metazoa</taxon>
        <taxon>Ecdysozoa</taxon>
        <taxon>Nematoda</taxon>
        <taxon>Chromadorea</taxon>
        <taxon>Plectida</taxon>
        <taxon>Plectina</taxon>
        <taxon>Plectoidea</taxon>
        <taxon>Plectidae</taxon>
        <taxon>Plectus</taxon>
    </lineage>
</organism>
<sequence>MEGRIIFFVTVVVLLLLGDQFVEDSEGCVATVPMDEITLAPTTAPCLPRCPSCGMSCAPVSLCNLVVADWVPVFSPASTQAPADCVVFPGTTNPSTPPPNFNLGLVNCANNGIMTACVSGTAKNLPSGKWEATGLGPVRIGLVSYCSSPMDCIILITNRNNAPFTFTYQDGPIAPYTFPVNGLPLTTDGTYFIVTDICCGTCAACVAKGCNPPEKPCY</sequence>